<reference evidence="1 2" key="1">
    <citation type="journal article" date="2019" name="Sci. Rep.">
        <title>Orb-weaving spider Araneus ventricosus genome elucidates the spidroin gene catalogue.</title>
        <authorList>
            <person name="Kono N."/>
            <person name="Nakamura H."/>
            <person name="Ohtoshi R."/>
            <person name="Moran D.A.P."/>
            <person name="Shinohara A."/>
            <person name="Yoshida Y."/>
            <person name="Fujiwara M."/>
            <person name="Mori M."/>
            <person name="Tomita M."/>
            <person name="Arakawa K."/>
        </authorList>
    </citation>
    <scope>NUCLEOTIDE SEQUENCE [LARGE SCALE GENOMIC DNA]</scope>
</reference>
<evidence type="ECO:0000313" key="2">
    <source>
        <dbReference type="Proteomes" id="UP000499080"/>
    </source>
</evidence>
<proteinExistence type="predicted"/>
<sequence>MQAAAALRMSEFFALAFIRSPEKAIEQVKCRFSAVLNCCLNFETHTRKADVKERLHWETKPKDCE</sequence>
<gene>
    <name evidence="1" type="ORF">AVEN_41371_1</name>
</gene>
<keyword evidence="2" id="KW-1185">Reference proteome</keyword>
<dbReference type="AlphaFoldDB" id="A0A4Y2PPR3"/>
<name>A0A4Y2PPR3_ARAVE</name>
<accession>A0A4Y2PPR3</accession>
<comment type="caution">
    <text evidence="1">The sequence shown here is derived from an EMBL/GenBank/DDBJ whole genome shotgun (WGS) entry which is preliminary data.</text>
</comment>
<organism evidence="1 2">
    <name type="scientific">Araneus ventricosus</name>
    <name type="common">Orbweaver spider</name>
    <name type="synonym">Epeira ventricosa</name>
    <dbReference type="NCBI Taxonomy" id="182803"/>
    <lineage>
        <taxon>Eukaryota</taxon>
        <taxon>Metazoa</taxon>
        <taxon>Ecdysozoa</taxon>
        <taxon>Arthropoda</taxon>
        <taxon>Chelicerata</taxon>
        <taxon>Arachnida</taxon>
        <taxon>Araneae</taxon>
        <taxon>Araneomorphae</taxon>
        <taxon>Entelegynae</taxon>
        <taxon>Araneoidea</taxon>
        <taxon>Araneidae</taxon>
        <taxon>Araneus</taxon>
    </lineage>
</organism>
<evidence type="ECO:0000313" key="1">
    <source>
        <dbReference type="EMBL" id="GBN52913.1"/>
    </source>
</evidence>
<dbReference type="Proteomes" id="UP000499080">
    <property type="component" value="Unassembled WGS sequence"/>
</dbReference>
<dbReference type="EMBL" id="BGPR01294487">
    <property type="protein sequence ID" value="GBN52913.1"/>
    <property type="molecule type" value="Genomic_DNA"/>
</dbReference>
<protein>
    <submittedName>
        <fullName evidence="1">Uncharacterized protein</fullName>
    </submittedName>
</protein>